<dbReference type="PANTHER" id="PTHR30545:SF2">
    <property type="entry name" value="SUGAR FERMENTATION STIMULATION PROTEIN A"/>
    <property type="match status" value="1"/>
</dbReference>
<dbReference type="Gene3D" id="2.40.50.580">
    <property type="match status" value="1"/>
</dbReference>
<dbReference type="Pfam" id="PF03749">
    <property type="entry name" value="SfsA"/>
    <property type="match status" value="1"/>
</dbReference>
<dbReference type="CDD" id="cd22359">
    <property type="entry name" value="SfsA-like_bacterial"/>
    <property type="match status" value="1"/>
</dbReference>
<dbReference type="HAMAP" id="MF_00095">
    <property type="entry name" value="SfsA"/>
    <property type="match status" value="1"/>
</dbReference>
<proteinExistence type="inferred from homology"/>
<dbReference type="InterPro" id="IPR040452">
    <property type="entry name" value="SfsA_C"/>
</dbReference>
<evidence type="ECO:0000259" key="2">
    <source>
        <dbReference type="Pfam" id="PF03749"/>
    </source>
</evidence>
<dbReference type="Gene3D" id="3.40.1350.60">
    <property type="match status" value="1"/>
</dbReference>
<dbReference type="InterPro" id="IPR005224">
    <property type="entry name" value="SfsA"/>
</dbReference>
<dbReference type="GO" id="GO:0003677">
    <property type="term" value="F:DNA binding"/>
    <property type="evidence" value="ECO:0007669"/>
    <property type="project" value="InterPro"/>
</dbReference>
<feature type="domain" description="SfsA N-terminal OB" evidence="3">
    <location>
        <begin position="14"/>
        <end position="79"/>
    </location>
</feature>
<dbReference type="STRING" id="1150625.Q75_13780"/>
<dbReference type="InterPro" id="IPR041465">
    <property type="entry name" value="SfsA_N"/>
</dbReference>
<dbReference type="RefSeq" id="WP_059351691.1">
    <property type="nucleotide sequence ID" value="NZ_LDYG01000046.1"/>
</dbReference>
<dbReference type="AlphaFoldDB" id="A0A147K5G4"/>
<name>A0A147K5G4_9BACI</name>
<dbReference type="EMBL" id="LDYG01000046">
    <property type="protein sequence ID" value="KUP04900.1"/>
    <property type="molecule type" value="Genomic_DNA"/>
</dbReference>
<sequence length="240" mass="27362">MIVFDPPVERTILVDRPNRFILHCQHEVEGEIIVHLPDPGRLKELVYPGAVIWVQRNHNPKRRTQWSACLCETPHHTYVSLNTQLPNQLLYEAFQEEQLEEFSNYKLIGREVTVKESRFDIALEHKETKRIKLIEIKSVTYSQNGAGKFPDAVTKRGTKHVKELTKLVSSGEVEGAVLFVAGRSNIESVEPYPEIDPVFSTAMKEASEKGVEFYGRLCEVSREGVKVSGRVPVHTERRGT</sequence>
<feature type="domain" description="Sugar fermentation stimulation protein C-terminal" evidence="2">
    <location>
        <begin position="84"/>
        <end position="223"/>
    </location>
</feature>
<reference evidence="4 5" key="1">
    <citation type="journal article" date="2016" name="Front. Microbiol.">
        <title>Microevolution Analysis of Bacillus coahuilensis Unveils Differences in Phosphorus Acquisition Strategies and Their Regulation.</title>
        <authorList>
            <person name="Gomez-Lunar Z."/>
            <person name="Hernandez-Gonzalez I."/>
            <person name="Rodriguez-Torres M.D."/>
            <person name="Souza V."/>
            <person name="Olmedo-Alvarez G."/>
        </authorList>
    </citation>
    <scope>NUCLEOTIDE SEQUENCE [LARGE SCALE GENOMIC DNA]</scope>
    <source>
        <strain evidence="5">p1.1.43</strain>
    </source>
</reference>
<dbReference type="NCBIfam" id="TIGR00230">
    <property type="entry name" value="sfsA"/>
    <property type="match status" value="1"/>
</dbReference>
<comment type="caution">
    <text evidence="4">The sequence shown here is derived from an EMBL/GenBank/DDBJ whole genome shotgun (WGS) entry which is preliminary data.</text>
</comment>
<organism evidence="4 5">
    <name type="scientific">Bacillus coahuilensis p1.1.43</name>
    <dbReference type="NCBI Taxonomy" id="1150625"/>
    <lineage>
        <taxon>Bacteria</taxon>
        <taxon>Bacillati</taxon>
        <taxon>Bacillota</taxon>
        <taxon>Bacilli</taxon>
        <taxon>Bacillales</taxon>
        <taxon>Bacillaceae</taxon>
        <taxon>Bacillus</taxon>
    </lineage>
</organism>
<dbReference type="Pfam" id="PF17746">
    <property type="entry name" value="SfsA_N"/>
    <property type="match status" value="1"/>
</dbReference>
<evidence type="ECO:0000313" key="5">
    <source>
        <dbReference type="Proteomes" id="UP000074108"/>
    </source>
</evidence>
<dbReference type="PANTHER" id="PTHR30545">
    <property type="entry name" value="SUGAR FERMENTATION STIMULATION PROTEIN A"/>
    <property type="match status" value="1"/>
</dbReference>
<dbReference type="Proteomes" id="UP000074108">
    <property type="component" value="Unassembled WGS sequence"/>
</dbReference>
<evidence type="ECO:0000313" key="4">
    <source>
        <dbReference type="EMBL" id="KUP04900.1"/>
    </source>
</evidence>
<dbReference type="OrthoDB" id="9802365at2"/>
<keyword evidence="5" id="KW-1185">Reference proteome</keyword>
<evidence type="ECO:0000256" key="1">
    <source>
        <dbReference type="HAMAP-Rule" id="MF_00095"/>
    </source>
</evidence>
<accession>A0A147K5G4</accession>
<evidence type="ECO:0000259" key="3">
    <source>
        <dbReference type="Pfam" id="PF17746"/>
    </source>
</evidence>
<comment type="similarity">
    <text evidence="1">Belongs to the SfsA family.</text>
</comment>
<dbReference type="PATRIC" id="fig|1150625.3.peg.2891"/>
<gene>
    <name evidence="1" type="primary">sfsA</name>
    <name evidence="4" type="ORF">Q75_13780</name>
</gene>
<protein>
    <recommendedName>
        <fullName evidence="1">Sugar fermentation stimulation protein homolog</fullName>
    </recommendedName>
</protein>